<keyword evidence="1" id="KW-0812">Transmembrane</keyword>
<evidence type="ECO:0000313" key="2">
    <source>
        <dbReference type="EMBL" id="MDQ0365280.1"/>
    </source>
</evidence>
<feature type="transmembrane region" description="Helical" evidence="1">
    <location>
        <begin position="33"/>
        <end position="51"/>
    </location>
</feature>
<evidence type="ECO:0000313" key="3">
    <source>
        <dbReference type="Proteomes" id="UP001240236"/>
    </source>
</evidence>
<dbReference type="AlphaFoldDB" id="A0AAE4AVV6"/>
<keyword evidence="1" id="KW-0472">Membrane</keyword>
<organism evidence="2 3">
    <name type="scientific">Catenuloplanes indicus</name>
    <dbReference type="NCBI Taxonomy" id="137267"/>
    <lineage>
        <taxon>Bacteria</taxon>
        <taxon>Bacillati</taxon>
        <taxon>Actinomycetota</taxon>
        <taxon>Actinomycetes</taxon>
        <taxon>Micromonosporales</taxon>
        <taxon>Micromonosporaceae</taxon>
        <taxon>Catenuloplanes</taxon>
    </lineage>
</organism>
<comment type="caution">
    <text evidence="2">The sequence shown here is derived from an EMBL/GenBank/DDBJ whole genome shotgun (WGS) entry which is preliminary data.</text>
</comment>
<reference evidence="2 3" key="1">
    <citation type="submission" date="2023-07" db="EMBL/GenBank/DDBJ databases">
        <title>Sequencing the genomes of 1000 actinobacteria strains.</title>
        <authorList>
            <person name="Klenk H.-P."/>
        </authorList>
    </citation>
    <scope>NUCLEOTIDE SEQUENCE [LARGE SCALE GENOMIC DNA]</scope>
    <source>
        <strain evidence="2 3">DSM 44709</strain>
    </source>
</reference>
<dbReference type="EMBL" id="JAUSUZ010000001">
    <property type="protein sequence ID" value="MDQ0365280.1"/>
    <property type="molecule type" value="Genomic_DNA"/>
</dbReference>
<name>A0AAE4AVV6_9ACTN</name>
<proteinExistence type="predicted"/>
<evidence type="ECO:0000256" key="1">
    <source>
        <dbReference type="SAM" id="Phobius"/>
    </source>
</evidence>
<keyword evidence="1" id="KW-1133">Transmembrane helix</keyword>
<protein>
    <submittedName>
        <fullName evidence="2">RDD family membrane protein YckC</fullName>
    </submittedName>
</protein>
<dbReference type="RefSeq" id="WP_307237705.1">
    <property type="nucleotide sequence ID" value="NZ_JAUSUZ010000001.1"/>
</dbReference>
<keyword evidence="3" id="KW-1185">Reference proteome</keyword>
<accession>A0AAE4AVV6</accession>
<gene>
    <name evidence="2" type="ORF">J2S42_001949</name>
</gene>
<dbReference type="Proteomes" id="UP001240236">
    <property type="component" value="Unassembled WGS sequence"/>
</dbReference>
<sequence>MRPPVCPFPAGRWIGESSGAAPAWGQAVVRTPLRVVDGMFFYLVAFIAVLANGKRQRLGDMAAKTVVVRS</sequence>